<accession>C1F6M9</accession>
<organism evidence="1 2">
    <name type="scientific">Acidobacterium capsulatum (strain ATCC 51196 / DSM 11244 / BCRC 80197 / JCM 7670 / NBRC 15755 / NCIMB 13165 / 161)</name>
    <dbReference type="NCBI Taxonomy" id="240015"/>
    <lineage>
        <taxon>Bacteria</taxon>
        <taxon>Pseudomonadati</taxon>
        <taxon>Acidobacteriota</taxon>
        <taxon>Terriglobia</taxon>
        <taxon>Terriglobales</taxon>
        <taxon>Acidobacteriaceae</taxon>
        <taxon>Acidobacterium</taxon>
    </lineage>
</organism>
<dbReference type="Proteomes" id="UP000002207">
    <property type="component" value="Chromosome"/>
</dbReference>
<protein>
    <recommendedName>
        <fullName evidence="3">Antitoxin Xre/MbcA/ParS-like toxin-binding domain-containing protein</fullName>
    </recommendedName>
</protein>
<dbReference type="KEGG" id="aca:ACP_1534"/>
<evidence type="ECO:0008006" key="3">
    <source>
        <dbReference type="Google" id="ProtNLM"/>
    </source>
</evidence>
<dbReference type="HOGENOM" id="CLU_101365_0_0_0"/>
<evidence type="ECO:0000313" key="2">
    <source>
        <dbReference type="Proteomes" id="UP000002207"/>
    </source>
</evidence>
<dbReference type="eggNOG" id="ENOG5031JWC">
    <property type="taxonomic scope" value="Bacteria"/>
</dbReference>
<dbReference type="RefSeq" id="WP_015896663.1">
    <property type="nucleotide sequence ID" value="NC_012483.1"/>
</dbReference>
<evidence type="ECO:0000313" key="1">
    <source>
        <dbReference type="EMBL" id="ACO33362.1"/>
    </source>
</evidence>
<sequence>MAHASQLLKNGPEVLVGTGSEVSRRLNRSSARRAIAVTFTDDDEQSAVLEDVVRKTAKFLPHIVRQRQQESLERIVGALLPDIAIPDAALAQARMLVDAKATILRSGDFLPAGEIAKLAGYSDKNPSAQPNKWKKDGTIFAIRHKGVDYFPLYALDPDENYRPYKAVAKVLHVLGAAKTGWETAFWFAGLNSFLDDRRPQDLLASDPDNVIAAAKDEVEGVQHG</sequence>
<reference evidence="1 2" key="1">
    <citation type="journal article" date="2009" name="Appl. Environ. Microbiol.">
        <title>Three genomes from the phylum Acidobacteria provide insight into the lifestyles of these microorganisms in soils.</title>
        <authorList>
            <person name="Ward N.L."/>
            <person name="Challacombe J.F."/>
            <person name="Janssen P.H."/>
            <person name="Henrissat B."/>
            <person name="Coutinho P.M."/>
            <person name="Wu M."/>
            <person name="Xie G."/>
            <person name="Haft D.H."/>
            <person name="Sait M."/>
            <person name="Badger J."/>
            <person name="Barabote R.D."/>
            <person name="Bradley B."/>
            <person name="Brettin T.S."/>
            <person name="Brinkac L.M."/>
            <person name="Bruce D."/>
            <person name="Creasy T."/>
            <person name="Daugherty S.C."/>
            <person name="Davidsen T.M."/>
            <person name="DeBoy R.T."/>
            <person name="Detter J.C."/>
            <person name="Dodson R.J."/>
            <person name="Durkin A.S."/>
            <person name="Ganapathy A."/>
            <person name="Gwinn-Giglio M."/>
            <person name="Han C.S."/>
            <person name="Khouri H."/>
            <person name="Kiss H."/>
            <person name="Kothari S.P."/>
            <person name="Madupu R."/>
            <person name="Nelson K.E."/>
            <person name="Nelson W.C."/>
            <person name="Paulsen I."/>
            <person name="Penn K."/>
            <person name="Ren Q."/>
            <person name="Rosovitz M.J."/>
            <person name="Selengut J.D."/>
            <person name="Shrivastava S."/>
            <person name="Sullivan S.A."/>
            <person name="Tapia R."/>
            <person name="Thompson L.S."/>
            <person name="Watkins K.L."/>
            <person name="Yang Q."/>
            <person name="Yu C."/>
            <person name="Zafar N."/>
            <person name="Zhou L."/>
            <person name="Kuske C.R."/>
        </authorList>
    </citation>
    <scope>NUCLEOTIDE SEQUENCE [LARGE SCALE GENOMIC DNA]</scope>
    <source>
        <strain evidence="2">ATCC 51196 / DSM 11244 / BCRC 80197 / JCM 7670 / NBRC 15755 / NCIMB 13165 / 161</strain>
    </source>
</reference>
<name>C1F6M9_ACIC5</name>
<gene>
    <name evidence="1" type="ordered locus">ACP_1534</name>
</gene>
<keyword evidence="2" id="KW-1185">Reference proteome</keyword>
<dbReference type="InParanoid" id="C1F6M9"/>
<dbReference type="OrthoDB" id="111944at2"/>
<dbReference type="AlphaFoldDB" id="C1F6M9"/>
<proteinExistence type="predicted"/>
<dbReference type="EMBL" id="CP001472">
    <property type="protein sequence ID" value="ACO33362.1"/>
    <property type="molecule type" value="Genomic_DNA"/>
</dbReference>